<accession>A0AAV9WSY3</accession>
<gene>
    <name evidence="2" type="ORF">TWF694_005369</name>
</gene>
<dbReference type="EMBL" id="JAVHJO010000017">
    <property type="protein sequence ID" value="KAK6525223.1"/>
    <property type="molecule type" value="Genomic_DNA"/>
</dbReference>
<evidence type="ECO:0000313" key="2">
    <source>
        <dbReference type="EMBL" id="KAK6525223.1"/>
    </source>
</evidence>
<keyword evidence="1" id="KW-0812">Transmembrane</keyword>
<sequence length="209" mass="23318">MPATQHTYGVAGNTHTQNLNYDVESAQHTIPISMDPSYSNINARAIEEEQEPTPEYSIFHTTNADPELAAARRELIDVETQLEQHIQYLNNHLRDPSSDQDPSTTAQLHSDLGQLHVRKAALEQQISLYETPTSPQDAQNQQSQLLDDSYLEDQKVAAKHANRRKWRILLIILAIFVVFAAVITTVFVVTSKKGQQKQGDNGNLGFGSG</sequence>
<name>A0AAV9WSY3_9PEZI</name>
<evidence type="ECO:0000256" key="1">
    <source>
        <dbReference type="SAM" id="Phobius"/>
    </source>
</evidence>
<feature type="transmembrane region" description="Helical" evidence="1">
    <location>
        <begin position="168"/>
        <end position="189"/>
    </location>
</feature>
<reference evidence="2 3" key="1">
    <citation type="submission" date="2019-10" db="EMBL/GenBank/DDBJ databases">
        <authorList>
            <person name="Palmer J.M."/>
        </authorList>
    </citation>
    <scope>NUCLEOTIDE SEQUENCE [LARGE SCALE GENOMIC DNA]</scope>
    <source>
        <strain evidence="2 3">TWF694</strain>
    </source>
</reference>
<dbReference type="AlphaFoldDB" id="A0AAV9WSY3"/>
<keyword evidence="1" id="KW-0472">Membrane</keyword>
<proteinExistence type="predicted"/>
<keyword evidence="3" id="KW-1185">Reference proteome</keyword>
<organism evidence="2 3">
    <name type="scientific">Orbilia ellipsospora</name>
    <dbReference type="NCBI Taxonomy" id="2528407"/>
    <lineage>
        <taxon>Eukaryota</taxon>
        <taxon>Fungi</taxon>
        <taxon>Dikarya</taxon>
        <taxon>Ascomycota</taxon>
        <taxon>Pezizomycotina</taxon>
        <taxon>Orbiliomycetes</taxon>
        <taxon>Orbiliales</taxon>
        <taxon>Orbiliaceae</taxon>
        <taxon>Orbilia</taxon>
    </lineage>
</organism>
<protein>
    <submittedName>
        <fullName evidence="2">Uncharacterized protein</fullName>
    </submittedName>
</protein>
<comment type="caution">
    <text evidence="2">The sequence shown here is derived from an EMBL/GenBank/DDBJ whole genome shotgun (WGS) entry which is preliminary data.</text>
</comment>
<dbReference type="Proteomes" id="UP001365542">
    <property type="component" value="Unassembled WGS sequence"/>
</dbReference>
<evidence type="ECO:0000313" key="3">
    <source>
        <dbReference type="Proteomes" id="UP001365542"/>
    </source>
</evidence>
<keyword evidence="1" id="KW-1133">Transmembrane helix</keyword>